<dbReference type="NCBIfam" id="TIGR01477">
    <property type="entry name" value="RIFIN"/>
    <property type="match status" value="1"/>
</dbReference>
<keyword evidence="1" id="KW-0472">Membrane</keyword>
<dbReference type="InterPro" id="IPR006373">
    <property type="entry name" value="VSA_Rifin"/>
</dbReference>
<dbReference type="EMBL" id="HG810409">
    <property type="protein sequence ID" value="CDO61519.1"/>
    <property type="molecule type" value="Genomic_DNA"/>
</dbReference>
<sequence>MKLHYSKILLFALTLNILAHNKNKIYITTCHTPTTTPRVLSEYDTQSSIYVKDADIKSVMQQFDDRTSQRFEEYEERKKDKCQKHKEVRDKNIKEIIEKDKMDKSLAEKVEKCCLKCGCGLGGVAASVGLFGGLGIYGWKSAALAAAVQKGIRKGIATVLSELDELAKSFNSINIDILGMINAETYRCPQALTTSIYAAKQNACVGDIVNKAPVCTRVGQGGNPFWFNPKVLEATTEGASVAKTTEAAEIVAANATSTQLYSAIGYTVLAILIIVLVMIIIYLVLRYRRKKKMNKKAQYTKLLN</sequence>
<gene>
    <name evidence="3" type="primary">RIF</name>
    <name evidence="3" type="ORF">PRCDC_0015800</name>
</gene>
<dbReference type="Proteomes" id="UP000027581">
    <property type="component" value="Unassembled WGS sequence"/>
</dbReference>
<evidence type="ECO:0000256" key="1">
    <source>
        <dbReference type="SAM" id="Phobius"/>
    </source>
</evidence>
<protein>
    <submittedName>
        <fullName evidence="3">Rifin</fullName>
    </submittedName>
</protein>
<proteinExistence type="predicted"/>
<dbReference type="AlphaFoldDB" id="A0A060RLU6"/>
<dbReference type="VEuPathDB" id="PlasmoDB:PRG01_0300900"/>
<dbReference type="PhylomeDB" id="A0A060RLU6"/>
<keyword evidence="4" id="KW-1185">Reference proteome</keyword>
<reference evidence="3" key="1">
    <citation type="submission" date="2014-01" db="EMBL/GenBank/DDBJ databases">
        <authorList>
            <person name="Aslett M."/>
        </authorList>
    </citation>
    <scope>NUCLEOTIDE SEQUENCE</scope>
    <source>
        <strain evidence="3">CDC</strain>
    </source>
</reference>
<accession>A0A060RLU6</accession>
<feature type="non-terminal residue" evidence="3">
    <location>
        <position position="304"/>
    </location>
</feature>
<evidence type="ECO:0000313" key="3">
    <source>
        <dbReference type="EMBL" id="CDO61519.1"/>
    </source>
</evidence>
<keyword evidence="1" id="KW-0812">Transmembrane</keyword>
<feature type="transmembrane region" description="Helical" evidence="1">
    <location>
        <begin position="263"/>
        <end position="285"/>
    </location>
</feature>
<dbReference type="Pfam" id="PF02009">
    <property type="entry name" value="RIFIN"/>
    <property type="match status" value="1"/>
</dbReference>
<organism evidence="3 4">
    <name type="scientific">Plasmodium reichenowi</name>
    <dbReference type="NCBI Taxonomy" id="5854"/>
    <lineage>
        <taxon>Eukaryota</taxon>
        <taxon>Sar</taxon>
        <taxon>Alveolata</taxon>
        <taxon>Apicomplexa</taxon>
        <taxon>Aconoidasida</taxon>
        <taxon>Haemosporida</taxon>
        <taxon>Plasmodiidae</taxon>
        <taxon>Plasmodium</taxon>
        <taxon>Plasmodium (Laverania)</taxon>
    </lineage>
</organism>
<feature type="signal peptide" evidence="2">
    <location>
        <begin position="1"/>
        <end position="19"/>
    </location>
</feature>
<evidence type="ECO:0000313" key="4">
    <source>
        <dbReference type="Proteomes" id="UP000027581"/>
    </source>
</evidence>
<reference evidence="3" key="2">
    <citation type="submission" date="2014-05" db="EMBL/GenBank/DDBJ databases">
        <title>The genome sequences of chimpanzee malaria parasites reveal the path to human adaptation.</title>
        <authorList>
            <person name="Otto T.D."/>
            <person name="Rayner J.C."/>
            <person name="Boehme U."/>
            <person name="Pain A."/>
            <person name="Spottiswoode N."/>
            <person name="Sanders M."/>
            <person name="Quail M."/>
            <person name="Ollomo B."/>
            <person name="Renaud F."/>
            <person name="Thomas A.W."/>
            <person name="Prugnolle F."/>
            <person name="Conway D.J."/>
            <person name="Newbold C."/>
            <person name="Berriman M."/>
        </authorList>
    </citation>
    <scope>NUCLEOTIDE SEQUENCE [LARGE SCALE GENOMIC DNA]</scope>
    <source>
        <strain evidence="3">CDC</strain>
    </source>
</reference>
<keyword evidence="2" id="KW-0732">Signal</keyword>
<keyword evidence="1" id="KW-1133">Transmembrane helix</keyword>
<evidence type="ECO:0000256" key="2">
    <source>
        <dbReference type="SAM" id="SignalP"/>
    </source>
</evidence>
<dbReference type="VEuPathDB" id="PlasmoDB:PRCDC_0015800"/>
<name>A0A060RLU6_PLARE</name>
<feature type="chain" id="PRO_5001589828" evidence="2">
    <location>
        <begin position="20"/>
        <end position="304"/>
    </location>
</feature>